<accession>A0ABS0L0M5</accession>
<sequence length="223" mass="24762">MYRLLYVLALLALPDFVQAQTPVAPDTSVWRDTGPKTPHGLAMLKMADGRAARAYFPVNRLGFEKAIDYFPTNPKVRPFPKIKYLDVDQLASATIRGYYYENMRAAGEPDVLAVRLIEGPVELFALRGTAASKVPVLLSPVSALASVAALGLMAVDNNRWFLRRNGQLVAITHGKFRPFMTEYTADCPALSEQVRTGIKGFQHNDMPEIIRLYNEFLLSSAGK</sequence>
<proteinExistence type="predicted"/>
<keyword evidence="3" id="KW-1185">Reference proteome</keyword>
<feature type="signal peptide" evidence="1">
    <location>
        <begin position="1"/>
        <end position="19"/>
    </location>
</feature>
<keyword evidence="1" id="KW-0732">Signal</keyword>
<feature type="chain" id="PRO_5046423656" evidence="1">
    <location>
        <begin position="20"/>
        <end position="223"/>
    </location>
</feature>
<organism evidence="2 3">
    <name type="scientific">Hymenobacter guriensis</name>
    <dbReference type="NCBI Taxonomy" id="2793065"/>
    <lineage>
        <taxon>Bacteria</taxon>
        <taxon>Pseudomonadati</taxon>
        <taxon>Bacteroidota</taxon>
        <taxon>Cytophagia</taxon>
        <taxon>Cytophagales</taxon>
        <taxon>Hymenobacteraceae</taxon>
        <taxon>Hymenobacter</taxon>
    </lineage>
</organism>
<dbReference type="EMBL" id="JADWYK010000003">
    <property type="protein sequence ID" value="MBG8553108.1"/>
    <property type="molecule type" value="Genomic_DNA"/>
</dbReference>
<gene>
    <name evidence="2" type="ORF">I5L79_06100</name>
</gene>
<evidence type="ECO:0000256" key="1">
    <source>
        <dbReference type="SAM" id="SignalP"/>
    </source>
</evidence>
<protein>
    <submittedName>
        <fullName evidence="2">Uncharacterized protein</fullName>
    </submittedName>
</protein>
<dbReference type="Proteomes" id="UP000601099">
    <property type="component" value="Unassembled WGS sequence"/>
</dbReference>
<evidence type="ECO:0000313" key="2">
    <source>
        <dbReference type="EMBL" id="MBG8553108.1"/>
    </source>
</evidence>
<name>A0ABS0L0M5_9BACT</name>
<evidence type="ECO:0000313" key="3">
    <source>
        <dbReference type="Proteomes" id="UP000601099"/>
    </source>
</evidence>
<reference evidence="2 3" key="1">
    <citation type="submission" date="2020-11" db="EMBL/GenBank/DDBJ databases">
        <title>Hymenobacter sp.</title>
        <authorList>
            <person name="Kim M.K."/>
        </authorList>
    </citation>
    <scope>NUCLEOTIDE SEQUENCE [LARGE SCALE GENOMIC DNA]</scope>
    <source>
        <strain evidence="2 3">BT594</strain>
    </source>
</reference>
<comment type="caution">
    <text evidence="2">The sequence shown here is derived from an EMBL/GenBank/DDBJ whole genome shotgun (WGS) entry which is preliminary data.</text>
</comment>
<dbReference type="RefSeq" id="WP_196954142.1">
    <property type="nucleotide sequence ID" value="NZ_JADWYK010000003.1"/>
</dbReference>